<dbReference type="GeneID" id="93528535"/>
<proteinExistence type="predicted"/>
<name>A0A9Q6Z4Z8_MYROD</name>
<gene>
    <name evidence="1" type="ORF">I6I88_12745</name>
</gene>
<organism evidence="1 2">
    <name type="scientific">Myroides odoratus</name>
    <name type="common">Flavobacterium odoratum</name>
    <dbReference type="NCBI Taxonomy" id="256"/>
    <lineage>
        <taxon>Bacteria</taxon>
        <taxon>Pseudomonadati</taxon>
        <taxon>Bacteroidota</taxon>
        <taxon>Flavobacteriia</taxon>
        <taxon>Flavobacteriales</taxon>
        <taxon>Flavobacteriaceae</taxon>
        <taxon>Myroides</taxon>
    </lineage>
</organism>
<dbReference type="AlphaFoldDB" id="A0A9Q6Z4Z8"/>
<evidence type="ECO:0000313" key="1">
    <source>
        <dbReference type="EMBL" id="QQT99076.1"/>
    </source>
</evidence>
<dbReference type="Proteomes" id="UP000596202">
    <property type="component" value="Chromosome"/>
</dbReference>
<accession>A0A9Q6Z4Z8</accession>
<protein>
    <submittedName>
        <fullName evidence="1">Uncharacterized protein</fullName>
    </submittedName>
</protein>
<sequence>MEGYEIVKEGEGTYIFVTDNNIEYQLETKRSGIVYEDFQGECKDIIELALNCDINTASKDYKTTLTLANFFEGLASSHDAIYLQIHNQPEHLYEDKVQRRGLSRLKLWNREISKFFKNHIMLNNLVLNPNKSSDILSIIIKKDSIYYSQFVIKFYRFCYFKMYKDIS</sequence>
<dbReference type="RefSeq" id="WP_002986715.1">
    <property type="nucleotide sequence ID" value="NZ_CP068108.1"/>
</dbReference>
<dbReference type="OrthoDB" id="9930953at2"/>
<dbReference type="EMBL" id="CP068108">
    <property type="protein sequence ID" value="QQT99076.1"/>
    <property type="molecule type" value="Genomic_DNA"/>
</dbReference>
<reference evidence="1 2" key="1">
    <citation type="submission" date="2021-01" db="EMBL/GenBank/DDBJ databases">
        <title>FDA dAtabase for Regulatory Grade micrObial Sequences (FDA-ARGOS): Supporting development and validation of Infectious Disease Dx tests.</title>
        <authorList>
            <person name="Sproer C."/>
            <person name="Gronow S."/>
            <person name="Severitt S."/>
            <person name="Schroder I."/>
            <person name="Tallon L."/>
            <person name="Sadzewicz L."/>
            <person name="Zhao X."/>
            <person name="Boylan J."/>
            <person name="Ott S."/>
            <person name="Bowen H."/>
            <person name="Vavikolanu K."/>
            <person name="Mehta A."/>
            <person name="Aluvathingal J."/>
            <person name="Nadendla S."/>
            <person name="Lowell S."/>
            <person name="Myers T."/>
            <person name="Yan Y."/>
            <person name="Sichtig H."/>
        </authorList>
    </citation>
    <scope>NUCLEOTIDE SEQUENCE [LARGE SCALE GENOMIC DNA]</scope>
    <source>
        <strain evidence="1 2">FDAARGOS_1131</strain>
    </source>
</reference>
<evidence type="ECO:0000313" key="2">
    <source>
        <dbReference type="Proteomes" id="UP000596202"/>
    </source>
</evidence>